<dbReference type="PANTHER" id="PTHR30572:SF18">
    <property type="entry name" value="ABC-TYPE MACROLIDE FAMILY EXPORT SYSTEM PERMEASE COMPONENT 2"/>
    <property type="match status" value="1"/>
</dbReference>
<keyword evidence="5 6" id="KW-0472">Membrane</keyword>
<organism evidence="9 10">
    <name type="scientific">Spirosoma taeanense</name>
    <dbReference type="NCBI Taxonomy" id="2735870"/>
    <lineage>
        <taxon>Bacteria</taxon>
        <taxon>Pseudomonadati</taxon>
        <taxon>Bacteroidota</taxon>
        <taxon>Cytophagia</taxon>
        <taxon>Cytophagales</taxon>
        <taxon>Cytophagaceae</taxon>
        <taxon>Spirosoma</taxon>
    </lineage>
</organism>
<feature type="transmembrane region" description="Helical" evidence="6">
    <location>
        <begin position="723"/>
        <end position="751"/>
    </location>
</feature>
<dbReference type="InterPro" id="IPR025857">
    <property type="entry name" value="MacB_PCD"/>
</dbReference>
<feature type="domain" description="ABC3 transporter permease C-terminal" evidence="7">
    <location>
        <begin position="690"/>
        <end position="802"/>
    </location>
</feature>
<dbReference type="InterPro" id="IPR050250">
    <property type="entry name" value="Macrolide_Exporter_MacB"/>
</dbReference>
<evidence type="ECO:0000259" key="7">
    <source>
        <dbReference type="Pfam" id="PF02687"/>
    </source>
</evidence>
<evidence type="ECO:0000256" key="4">
    <source>
        <dbReference type="ARBA" id="ARBA00022989"/>
    </source>
</evidence>
<dbReference type="RefSeq" id="WP_171741319.1">
    <property type="nucleotide sequence ID" value="NZ_CP053435.1"/>
</dbReference>
<dbReference type="Pfam" id="PF12704">
    <property type="entry name" value="MacB_PCD"/>
    <property type="match status" value="2"/>
</dbReference>
<keyword evidence="4 6" id="KW-1133">Transmembrane helix</keyword>
<proteinExistence type="predicted"/>
<keyword evidence="3 6" id="KW-0812">Transmembrane</keyword>
<evidence type="ECO:0000256" key="5">
    <source>
        <dbReference type="ARBA" id="ARBA00023136"/>
    </source>
</evidence>
<dbReference type="PANTHER" id="PTHR30572">
    <property type="entry name" value="MEMBRANE COMPONENT OF TRANSPORTER-RELATED"/>
    <property type="match status" value="1"/>
</dbReference>
<protein>
    <submittedName>
        <fullName evidence="9">FtsX-like permease family protein</fullName>
    </submittedName>
</protein>
<evidence type="ECO:0000313" key="9">
    <source>
        <dbReference type="EMBL" id="QJW91468.1"/>
    </source>
</evidence>
<evidence type="ECO:0000256" key="6">
    <source>
        <dbReference type="SAM" id="Phobius"/>
    </source>
</evidence>
<evidence type="ECO:0000259" key="8">
    <source>
        <dbReference type="Pfam" id="PF12704"/>
    </source>
</evidence>
<dbReference type="EMBL" id="CP053435">
    <property type="protein sequence ID" value="QJW91468.1"/>
    <property type="molecule type" value="Genomic_DNA"/>
</dbReference>
<feature type="transmembrane region" description="Helical" evidence="6">
    <location>
        <begin position="771"/>
        <end position="791"/>
    </location>
</feature>
<keyword evidence="2" id="KW-1003">Cell membrane</keyword>
<reference evidence="9 10" key="1">
    <citation type="submission" date="2020-05" db="EMBL/GenBank/DDBJ databases">
        <title>Genome sequencing of Spirosoma sp. TS118.</title>
        <authorList>
            <person name="Lee J.-H."/>
            <person name="Jeong S."/>
            <person name="Zhao L."/>
            <person name="Jung J.-H."/>
            <person name="Kim M.-K."/>
            <person name="Lim S."/>
        </authorList>
    </citation>
    <scope>NUCLEOTIDE SEQUENCE [LARGE SCALE GENOMIC DNA]</scope>
    <source>
        <strain evidence="9 10">TS118</strain>
    </source>
</reference>
<feature type="transmembrane region" description="Helical" evidence="6">
    <location>
        <begin position="344"/>
        <end position="367"/>
    </location>
</feature>
<dbReference type="InterPro" id="IPR003838">
    <property type="entry name" value="ABC3_permease_C"/>
</dbReference>
<dbReference type="KEGG" id="stae:HNV11_19830"/>
<dbReference type="GO" id="GO:0005886">
    <property type="term" value="C:plasma membrane"/>
    <property type="evidence" value="ECO:0007669"/>
    <property type="project" value="UniProtKB-SubCell"/>
</dbReference>
<dbReference type="Pfam" id="PF02687">
    <property type="entry name" value="FtsX"/>
    <property type="match status" value="2"/>
</dbReference>
<dbReference type="AlphaFoldDB" id="A0A6M5YBE8"/>
<feature type="transmembrane region" description="Helical" evidence="6">
    <location>
        <begin position="293"/>
        <end position="315"/>
    </location>
</feature>
<dbReference type="Proteomes" id="UP000502756">
    <property type="component" value="Chromosome"/>
</dbReference>
<feature type="domain" description="MacB-like periplasmic core" evidence="8">
    <location>
        <begin position="20"/>
        <end position="237"/>
    </location>
</feature>
<comment type="subcellular location">
    <subcellularLocation>
        <location evidence="1">Cell membrane</location>
        <topology evidence="1">Multi-pass membrane protein</topology>
    </subcellularLocation>
</comment>
<feature type="domain" description="MacB-like periplasmic core" evidence="8">
    <location>
        <begin position="525"/>
        <end position="614"/>
    </location>
</feature>
<feature type="transmembrane region" description="Helical" evidence="6">
    <location>
        <begin position="21"/>
        <end position="42"/>
    </location>
</feature>
<keyword evidence="10" id="KW-1185">Reference proteome</keyword>
<evidence type="ECO:0000256" key="2">
    <source>
        <dbReference type="ARBA" id="ARBA00022475"/>
    </source>
</evidence>
<feature type="domain" description="ABC3 transporter permease C-terminal" evidence="7">
    <location>
        <begin position="299"/>
        <end position="412"/>
    </location>
</feature>
<evidence type="ECO:0000313" key="10">
    <source>
        <dbReference type="Proteomes" id="UP000502756"/>
    </source>
</evidence>
<evidence type="ECO:0000256" key="3">
    <source>
        <dbReference type="ARBA" id="ARBA00022692"/>
    </source>
</evidence>
<feature type="transmembrane region" description="Helical" evidence="6">
    <location>
        <begin position="687"/>
        <end position="711"/>
    </location>
</feature>
<evidence type="ECO:0000256" key="1">
    <source>
        <dbReference type="ARBA" id="ARBA00004651"/>
    </source>
</evidence>
<sequence length="810" mass="89557">MVRNYIKIAWRNLVRNRAFSAINIAGLALGLATCLLISLYVLDELSYDRFNEKADRIVRVVFRGATEGGKINEAHVMPPTAQTLLADYPEVQTATRLRPGGLPLVTIGENRFNEEKMAYADSTLFQVFTLPLLRGDPKTALAQPNTIVLTQTIARKYFGDADPMGKLLNLKGWNTACKVTGVLADIPANSHFHYDLFVSMASLPDASAPSWMTSEYFTYLVLPEGYDYKQLEAKLPQVVEKYMAPQLQKAFGMSLAQFRQKGNHLGLFLQPLTDIHLRSDFAFDLGTPGDIRYVYLFGAVALFMLLIACINFMNLSTAGASKRAREVGIRKVLGSERLALTSQFLIESTLLTAIALLLAVGLVYLALPLFNDLAGKNLTLNFGAQPWLLPVLLLFGLLVGLLAGSYPAFVLSSFRPVSVLKGKFTWSSNSGRSGISLRSGLVVFQFFISITLMVGAAVVYQQLSYIQNKKLGYDKEQVLILPETGALGQKEAVFKELLRQDRRAVSVSMSGYLPAGPSQNNNFFVYPEANTSQIVKTLRYDVDYDYIPTLGIRMAAGRNFSEAYGTDSTGVIINETAAKTFGWKGGALNHILTNVDNEGRGKTYRVIGVVRDFHFKSLHERITPLVMVLSRSSGTLIAKVRTRDIADLLATLKQQWSELGVERPFVYSFLDDRFRETYLSEQKIGRVLGIFAGLTIFVACLGLFGLATFTAEQRTKEIGVRKVLGASVTSIVALLSTDFLKLVLIAILIASPIAWYAMNWWLQDFAYRIAIPWWVFVTAGALAVGIALLTVSFQSIKAALTNPVKSLRTE</sequence>
<dbReference type="GO" id="GO:0022857">
    <property type="term" value="F:transmembrane transporter activity"/>
    <property type="evidence" value="ECO:0007669"/>
    <property type="project" value="TreeGrafter"/>
</dbReference>
<name>A0A6M5YBE8_9BACT</name>
<accession>A0A6M5YBE8</accession>
<feature type="transmembrane region" description="Helical" evidence="6">
    <location>
        <begin position="435"/>
        <end position="460"/>
    </location>
</feature>
<feature type="transmembrane region" description="Helical" evidence="6">
    <location>
        <begin position="387"/>
        <end position="414"/>
    </location>
</feature>
<gene>
    <name evidence="9" type="ORF">HNV11_19830</name>
</gene>